<evidence type="ECO:0000313" key="3">
    <source>
        <dbReference type="Proteomes" id="UP000563094"/>
    </source>
</evidence>
<sequence>MNPIKVVGLAKTRGSVQQRRSVRHEKYQLAHADTAAKGWLENSAGKHSYKTRPSLFSLKNNRPPPKPTARSAQKHLLKRTAEE</sequence>
<organism evidence="2 3">
    <name type="scientific">Rufibacter quisquiliarum</name>
    <dbReference type="NCBI Taxonomy" id="1549639"/>
    <lineage>
        <taxon>Bacteria</taxon>
        <taxon>Pseudomonadati</taxon>
        <taxon>Bacteroidota</taxon>
        <taxon>Cytophagia</taxon>
        <taxon>Cytophagales</taxon>
        <taxon>Hymenobacteraceae</taxon>
        <taxon>Rufibacter</taxon>
    </lineage>
</organism>
<feature type="region of interest" description="Disordered" evidence="1">
    <location>
        <begin position="40"/>
        <end position="83"/>
    </location>
</feature>
<name>A0A839G8L1_9BACT</name>
<accession>A0A839G8L1</accession>
<gene>
    <name evidence="2" type="ORF">FHS90_000029</name>
</gene>
<evidence type="ECO:0000256" key="1">
    <source>
        <dbReference type="SAM" id="MobiDB-lite"/>
    </source>
</evidence>
<dbReference type="EMBL" id="JACJIQ010000001">
    <property type="protein sequence ID" value="MBA9075332.1"/>
    <property type="molecule type" value="Genomic_DNA"/>
</dbReference>
<proteinExistence type="predicted"/>
<dbReference type="AlphaFoldDB" id="A0A839G8L1"/>
<evidence type="ECO:0000313" key="2">
    <source>
        <dbReference type="EMBL" id="MBA9075332.1"/>
    </source>
</evidence>
<protein>
    <submittedName>
        <fullName evidence="2">Uncharacterized protein</fullName>
    </submittedName>
</protein>
<feature type="compositionally biased region" description="Basic residues" evidence="1">
    <location>
        <begin position="72"/>
        <end position="83"/>
    </location>
</feature>
<keyword evidence="3" id="KW-1185">Reference proteome</keyword>
<comment type="caution">
    <text evidence="2">The sequence shown here is derived from an EMBL/GenBank/DDBJ whole genome shotgun (WGS) entry which is preliminary data.</text>
</comment>
<dbReference type="Proteomes" id="UP000563094">
    <property type="component" value="Unassembled WGS sequence"/>
</dbReference>
<reference evidence="2 3" key="1">
    <citation type="submission" date="2020-08" db="EMBL/GenBank/DDBJ databases">
        <title>Genomic Encyclopedia of Type Strains, Phase IV (KMG-IV): sequencing the most valuable type-strain genomes for metagenomic binning, comparative biology and taxonomic classification.</title>
        <authorList>
            <person name="Goeker M."/>
        </authorList>
    </citation>
    <scope>NUCLEOTIDE SEQUENCE [LARGE SCALE GENOMIC DNA]</scope>
    <source>
        <strain evidence="2 3">DSM 29854</strain>
    </source>
</reference>